<evidence type="ECO:0000313" key="3">
    <source>
        <dbReference type="Proteomes" id="UP001140453"/>
    </source>
</evidence>
<sequence length="556" mass="62096">MTCERSPRFTLVPVHSWPCPSGSRKGMAIESLVIKKLQAMNGSFLLRSPLVRDNVRLPYSPLHLNIEVIFRMSLVSPRGTFLRAFLLLSLSLSLIIVFRALYIDESTLLTLSSVNIIRLGEILRQGSDVTKTWSISSTPAEDTTTTLDPSISQGIEDLDEAVFPHLNNLCGSTTWRPNLSLHCHSRCGPDKSSFCGGLNNARDRLQTCVRLAIDAGATTVLIPSIAARSESALWTVDPSAVAEDVGEPIVLCPEAWFSLGRLQQALSNACNKLKVESVCPIENGLVDLLEGPTPSILQMPWRSFDGQRFDIRPGRTFREAVDEALTQNHGEADSVLVDYGDPYIAWNSTYGDEIYTVYKDLFRAVGYNEDLRALGERVVSSPRLKDTPYIGVHLRGENDWPEEWGSLEEQTALYASEIQQIEEQSGDVRTVYVSCGNRNSIQYFRQAVEPLGYAVLDKWTVFETDWPEGLDVVESLPFDQKAVVEYETLVAGRYFLGIRLSSMSVVIATQRTLAEPGDFLETYVDNIDLDLENKTRRLEVRGNKYTRLLSISGIAW</sequence>
<dbReference type="EMBL" id="JAPEVB010000002">
    <property type="protein sequence ID" value="KAJ4393095.1"/>
    <property type="molecule type" value="Genomic_DNA"/>
</dbReference>
<evidence type="ECO:0000256" key="1">
    <source>
        <dbReference type="SAM" id="Phobius"/>
    </source>
</evidence>
<protein>
    <recommendedName>
        <fullName evidence="4">O-fucosyltransferase family protein</fullName>
    </recommendedName>
</protein>
<evidence type="ECO:0008006" key="4">
    <source>
        <dbReference type="Google" id="ProtNLM"/>
    </source>
</evidence>
<dbReference type="Proteomes" id="UP001140453">
    <property type="component" value="Unassembled WGS sequence"/>
</dbReference>
<comment type="caution">
    <text evidence="2">The sequence shown here is derived from an EMBL/GenBank/DDBJ whole genome shotgun (WGS) entry which is preliminary data.</text>
</comment>
<name>A0A9W8YYI6_9PEZI</name>
<dbReference type="Gene3D" id="3.40.50.11350">
    <property type="match status" value="1"/>
</dbReference>
<dbReference type="AlphaFoldDB" id="A0A9W8YYI6"/>
<proteinExistence type="predicted"/>
<dbReference type="OrthoDB" id="20368at2759"/>
<keyword evidence="3" id="KW-1185">Reference proteome</keyword>
<organism evidence="2 3">
    <name type="scientific">Gnomoniopsis smithogilvyi</name>
    <dbReference type="NCBI Taxonomy" id="1191159"/>
    <lineage>
        <taxon>Eukaryota</taxon>
        <taxon>Fungi</taxon>
        <taxon>Dikarya</taxon>
        <taxon>Ascomycota</taxon>
        <taxon>Pezizomycotina</taxon>
        <taxon>Sordariomycetes</taxon>
        <taxon>Sordariomycetidae</taxon>
        <taxon>Diaporthales</taxon>
        <taxon>Gnomoniaceae</taxon>
        <taxon>Gnomoniopsis</taxon>
    </lineage>
</organism>
<keyword evidence="1" id="KW-0472">Membrane</keyword>
<keyword evidence="1" id="KW-1133">Transmembrane helix</keyword>
<keyword evidence="1" id="KW-0812">Transmembrane</keyword>
<accession>A0A9W8YYI6</accession>
<feature type="transmembrane region" description="Helical" evidence="1">
    <location>
        <begin position="81"/>
        <end position="102"/>
    </location>
</feature>
<gene>
    <name evidence="2" type="ORF">N0V93_002302</name>
</gene>
<reference evidence="2" key="1">
    <citation type="submission" date="2022-10" db="EMBL/GenBank/DDBJ databases">
        <title>Tapping the CABI collections for fungal endophytes: first genome assemblies for Collariella, Neodidymelliopsis, Ascochyta clinopodiicola, Didymella pomorum, Didymosphaeria variabile, Neocosmospora piperis and Neocucurbitaria cava.</title>
        <authorList>
            <person name="Hill R."/>
        </authorList>
    </citation>
    <scope>NUCLEOTIDE SEQUENCE</scope>
    <source>
        <strain evidence="2">IMI 355082</strain>
    </source>
</reference>
<dbReference type="CDD" id="cd11296">
    <property type="entry name" value="O-FucT_like"/>
    <property type="match status" value="1"/>
</dbReference>
<evidence type="ECO:0000313" key="2">
    <source>
        <dbReference type="EMBL" id="KAJ4393095.1"/>
    </source>
</evidence>